<dbReference type="SUPFAM" id="SSF49344">
    <property type="entry name" value="CBD9-like"/>
    <property type="match status" value="1"/>
</dbReference>
<keyword evidence="3" id="KW-1133">Transmembrane helix</keyword>
<dbReference type="PANTHER" id="PTHR11051:SF8">
    <property type="entry name" value="PROTEIN-GLUCOSYLGALACTOSYLHYDROXYLYSINE GLUCOSIDASE"/>
    <property type="match status" value="1"/>
</dbReference>
<dbReference type="InterPro" id="IPR019248">
    <property type="entry name" value="Glucodextran_C"/>
</dbReference>
<gene>
    <name evidence="5" type="ORF">QN216_08580</name>
</gene>
<feature type="domain" description="CBM6" evidence="4">
    <location>
        <begin position="107"/>
        <end position="249"/>
    </location>
</feature>
<feature type="region of interest" description="Disordered" evidence="2">
    <location>
        <begin position="1164"/>
        <end position="1209"/>
    </location>
</feature>
<feature type="transmembrane region" description="Helical" evidence="3">
    <location>
        <begin position="1216"/>
        <end position="1239"/>
    </location>
</feature>
<dbReference type="GO" id="GO:0030246">
    <property type="term" value="F:carbohydrate binding"/>
    <property type="evidence" value="ECO:0007669"/>
    <property type="project" value="InterPro"/>
</dbReference>
<keyword evidence="1" id="KW-0326">Glycosidase</keyword>
<dbReference type="Gene3D" id="1.50.10.10">
    <property type="match status" value="1"/>
</dbReference>
<name>A0AB39UI97_9BIFI</name>
<dbReference type="PANTHER" id="PTHR11051">
    <property type="entry name" value="GLYCOSYL HYDROLASE-RELATED"/>
    <property type="match status" value="1"/>
</dbReference>
<evidence type="ECO:0000259" key="4">
    <source>
        <dbReference type="PROSITE" id="PS51175"/>
    </source>
</evidence>
<dbReference type="Gene3D" id="2.70.98.40">
    <property type="entry name" value="Glycoside hydrolase, family 65, N-terminal domain"/>
    <property type="match status" value="2"/>
</dbReference>
<dbReference type="Pfam" id="PF03633">
    <property type="entry name" value="Glyco_hydro_65C"/>
    <property type="match status" value="1"/>
</dbReference>
<dbReference type="GO" id="GO:0004555">
    <property type="term" value="F:alpha,alpha-trehalase activity"/>
    <property type="evidence" value="ECO:0007669"/>
    <property type="project" value="TreeGrafter"/>
</dbReference>
<dbReference type="Gene3D" id="2.60.40.1190">
    <property type="match status" value="1"/>
</dbReference>
<dbReference type="InterPro" id="IPR008979">
    <property type="entry name" value="Galactose-bd-like_sf"/>
</dbReference>
<accession>A0AB39UI97</accession>
<dbReference type="GO" id="GO:0005993">
    <property type="term" value="P:trehalose catabolic process"/>
    <property type="evidence" value="ECO:0007669"/>
    <property type="project" value="TreeGrafter"/>
</dbReference>
<dbReference type="AlphaFoldDB" id="A0AB39UI97"/>
<keyword evidence="1" id="KW-0378">Hydrolase</keyword>
<dbReference type="InterPro" id="IPR008928">
    <property type="entry name" value="6-hairpin_glycosidase_sf"/>
</dbReference>
<dbReference type="SUPFAM" id="SSF74650">
    <property type="entry name" value="Galactose mutarotase-like"/>
    <property type="match status" value="1"/>
</dbReference>
<dbReference type="PROSITE" id="PS51175">
    <property type="entry name" value="CBM6"/>
    <property type="match status" value="1"/>
</dbReference>
<dbReference type="InterPro" id="IPR012341">
    <property type="entry name" value="6hp_glycosidase-like_sf"/>
</dbReference>
<protein>
    <submittedName>
        <fullName evidence="5">Glucodextranase DOMON-like domain-containing protein</fullName>
    </submittedName>
</protein>
<dbReference type="SUPFAM" id="SSF48208">
    <property type="entry name" value="Six-hairpin glycosidases"/>
    <property type="match status" value="1"/>
</dbReference>
<feature type="region of interest" description="Disordered" evidence="2">
    <location>
        <begin position="1"/>
        <end position="22"/>
    </location>
</feature>
<dbReference type="InterPro" id="IPR005194">
    <property type="entry name" value="Glyco_hydro_65_C"/>
</dbReference>
<proteinExistence type="predicted"/>
<evidence type="ECO:0000256" key="1">
    <source>
        <dbReference type="ARBA" id="ARBA00023295"/>
    </source>
</evidence>
<dbReference type="InterPro" id="IPR011013">
    <property type="entry name" value="Gal_mutarotase_sf_dom"/>
</dbReference>
<keyword evidence="3" id="KW-0812">Transmembrane</keyword>
<reference evidence="5" key="1">
    <citation type="submission" date="2023-07" db="EMBL/GenBank/DDBJ databases">
        <title>Bifidobacterium aquikefiriaerophilum sp. nov. and Bifidobacterium eccum sp. nov., isolated from water kefir.</title>
        <authorList>
            <person name="Breselge S."/>
            <person name="Bellassi P."/>
            <person name="Barcenilla C."/>
            <person name="Alvarez-Ordonez A."/>
            <person name="Morelli L."/>
            <person name="Cotter P.D."/>
        </authorList>
    </citation>
    <scope>NUCLEOTIDE SEQUENCE</scope>
    <source>
        <strain evidence="5">WK013_4_14</strain>
    </source>
</reference>
<dbReference type="Gene3D" id="2.60.120.260">
    <property type="entry name" value="Galactose-binding domain-like"/>
    <property type="match status" value="1"/>
</dbReference>
<dbReference type="InterPro" id="IPR005196">
    <property type="entry name" value="Glyco_hydro_65_N"/>
</dbReference>
<dbReference type="Pfam" id="PF09985">
    <property type="entry name" value="Glucodextran_C"/>
    <property type="match status" value="1"/>
</dbReference>
<feature type="compositionally biased region" description="Polar residues" evidence="2">
    <location>
        <begin position="11"/>
        <end position="22"/>
    </location>
</feature>
<evidence type="ECO:0000256" key="2">
    <source>
        <dbReference type="SAM" id="MobiDB-lite"/>
    </source>
</evidence>
<organism evidence="5">
    <name type="scientific">Bifidobacterium fermentum</name>
    <dbReference type="NCBI Taxonomy" id="3059035"/>
    <lineage>
        <taxon>Bacteria</taxon>
        <taxon>Bacillati</taxon>
        <taxon>Actinomycetota</taxon>
        <taxon>Actinomycetes</taxon>
        <taxon>Bifidobacteriales</taxon>
        <taxon>Bifidobacteriaceae</taxon>
        <taxon>Bifidobacterium</taxon>
    </lineage>
</organism>
<feature type="compositionally biased region" description="Polar residues" evidence="2">
    <location>
        <begin position="1198"/>
        <end position="1208"/>
    </location>
</feature>
<dbReference type="GO" id="GO:0016757">
    <property type="term" value="F:glycosyltransferase activity"/>
    <property type="evidence" value="ECO:0007669"/>
    <property type="project" value="UniProtKB-ARBA"/>
</dbReference>
<feature type="compositionally biased region" description="Low complexity" evidence="2">
    <location>
        <begin position="1171"/>
        <end position="1197"/>
    </location>
</feature>
<dbReference type="Gene3D" id="2.60.420.10">
    <property type="entry name" value="Maltose phosphorylase, domain 3"/>
    <property type="match status" value="1"/>
</dbReference>
<dbReference type="Pfam" id="PF03636">
    <property type="entry name" value="Glyco_hydro_65N"/>
    <property type="match status" value="1"/>
</dbReference>
<evidence type="ECO:0000313" key="5">
    <source>
        <dbReference type="EMBL" id="XDS48375.1"/>
    </source>
</evidence>
<dbReference type="Pfam" id="PF03632">
    <property type="entry name" value="Glyco_hydro_65m"/>
    <property type="match status" value="2"/>
</dbReference>
<keyword evidence="3" id="KW-0472">Membrane</keyword>
<dbReference type="InterPro" id="IPR005084">
    <property type="entry name" value="CBM6"/>
</dbReference>
<dbReference type="EMBL" id="CP129682">
    <property type="protein sequence ID" value="XDS48375.1"/>
    <property type="molecule type" value="Genomic_DNA"/>
</dbReference>
<evidence type="ECO:0000256" key="3">
    <source>
        <dbReference type="SAM" id="Phobius"/>
    </source>
</evidence>
<dbReference type="SUPFAM" id="SSF49785">
    <property type="entry name" value="Galactose-binding domain-like"/>
    <property type="match status" value="1"/>
</dbReference>
<sequence length="1247" mass="131210">MATSAVGADSVSDTAPSQWEMSTTNPFNGQYYPTYTGNGYFAARVPAQGQGFSSANVPTSFQIQGFYTSQSDTNQWRVGGPAWTGLNVADSSGSFNDAFKSSCAFGAYCQLEDGLLSGGLSSGNDHGGYQGSGFVQGFGSGSAKATLTLSGVSEAGIYDLVVRYAAGDPGDGSSNARTVLVSAGDAQHRLTLEPIEDGSWDTWKIATIAVSVPATAISDGKVQLSIAGVGNGSDPQQDSRVNIDAAALVKAGAAPEATPSGSTPEEHRLSDYKQTLNMKTGAITTHARWTSVSGNVADVAYTVLPSRANDQLGLVNVTVTPIVWKHADEPLVVTDSLDTQAASNASFDRSSDAQAHRIALTTTLDGTGQRATYVSKLQGSGTLQQSGLDGDGAIEQTLSANVETGKSYSFTKFVGLATNQDTSENTVAQTTAAATAVAEQAASQGLDAAITASDAAWAALWQGDIEITGDDQLQSQVRASRFYLLASVGERAWSPSPAGLSSDSYAGHVFWDTETWMWPSIVAQDPSIAKAILQYRADRLSSTDGAAFNALNNYEWDAATKSYVKKSYGDGSALRFPWEGGLNGKEQTSSYFFGGHEIHITADVALAFWQYYEATGDVAWLKSTGYKVIAGAANFWVARSYKGTDGKYHIDDVTPPDEWSSNGETGRNDSAYTNVAASKTLAIATQAASIVGKNANAAWQERSGHFDIPQDTQRNITKEYANYDGTGIKQADAVMLSYPWQNEQSAERTANDLDYYSTKVNEDASPSMTDAIHSIVAAELGRSDEAMWYTQRSSTGFMRGPFNQFTEERGGGSAFTFLTGAGGFLQEFYYGYTGLRWGTNGITLNPILPGSLKTITIKGMHYQGSTFDIAITPQRTTVSVTAGNALNVTNRGTAAVGKPLTFATRTPSAHDGYGTLIGSISTPAGGDNGSGSYVYPTDSVFTKNSFDLNTFKVYKDGKNIRFVSQVDGQILNPWALEGMSLQLMHIYIRTDAHASTKPTKAVAGTNINTDGAWQYVAIANPRTQTGAIGSTGLFAADGTRIANASLSVREQKDIVLTIPASAFKNIDLSKAAFQIDMMSASESTEGVNNIRPVVSCDTAADAVKEWRFCGGLGSVTNTSPYDSDTTDPNVIKAILPKSVKASEVLKPKAGGAVLPFVTLEAAHQVQPTPTPDSSPSSGTAGNAASSGAGTGAANTTAKPSGNSQTRSKPSALAKTGLNLGSISAAVIAMLAAGISVFAISRMRKSQR</sequence>
<dbReference type="InterPro" id="IPR037018">
    <property type="entry name" value="GH65_N"/>
</dbReference>
<dbReference type="RefSeq" id="WP_369342707.1">
    <property type="nucleotide sequence ID" value="NZ_CP129682.1"/>
</dbReference>
<dbReference type="InterPro" id="IPR005195">
    <property type="entry name" value="Glyco_hydro_65_M"/>
</dbReference>